<accession>A0ACB9G7C2</accession>
<dbReference type="EMBL" id="CM042010">
    <property type="protein sequence ID" value="KAI3778955.1"/>
    <property type="molecule type" value="Genomic_DNA"/>
</dbReference>
<keyword evidence="2" id="KW-1185">Reference proteome</keyword>
<gene>
    <name evidence="1" type="ORF">L2E82_08345</name>
</gene>
<proteinExistence type="predicted"/>
<comment type="caution">
    <text evidence="1">The sequence shown here is derived from an EMBL/GenBank/DDBJ whole genome shotgun (WGS) entry which is preliminary data.</text>
</comment>
<reference evidence="1 2" key="2">
    <citation type="journal article" date="2022" name="Mol. Ecol. Resour.">
        <title>The genomes of chicory, endive, great burdock and yacon provide insights into Asteraceae paleo-polyploidization history and plant inulin production.</title>
        <authorList>
            <person name="Fan W."/>
            <person name="Wang S."/>
            <person name="Wang H."/>
            <person name="Wang A."/>
            <person name="Jiang F."/>
            <person name="Liu H."/>
            <person name="Zhao H."/>
            <person name="Xu D."/>
            <person name="Zhang Y."/>
        </authorList>
    </citation>
    <scope>NUCLEOTIDE SEQUENCE [LARGE SCALE GENOMIC DNA]</scope>
    <source>
        <strain evidence="2">cv. Punajuju</strain>
        <tissue evidence="1">Leaves</tissue>
    </source>
</reference>
<dbReference type="Proteomes" id="UP001055811">
    <property type="component" value="Linkage Group LG02"/>
</dbReference>
<name>A0ACB9G7C2_CICIN</name>
<reference evidence="2" key="1">
    <citation type="journal article" date="2022" name="Mol. Ecol. Resour.">
        <title>The genomes of chicory, endive, great burdock and yacon provide insights into Asteraceae palaeo-polyploidization history and plant inulin production.</title>
        <authorList>
            <person name="Fan W."/>
            <person name="Wang S."/>
            <person name="Wang H."/>
            <person name="Wang A."/>
            <person name="Jiang F."/>
            <person name="Liu H."/>
            <person name="Zhao H."/>
            <person name="Xu D."/>
            <person name="Zhang Y."/>
        </authorList>
    </citation>
    <scope>NUCLEOTIDE SEQUENCE [LARGE SCALE GENOMIC DNA]</scope>
    <source>
        <strain evidence="2">cv. Punajuju</strain>
    </source>
</reference>
<evidence type="ECO:0000313" key="2">
    <source>
        <dbReference type="Proteomes" id="UP001055811"/>
    </source>
</evidence>
<evidence type="ECO:0000313" key="1">
    <source>
        <dbReference type="EMBL" id="KAI3778955.1"/>
    </source>
</evidence>
<sequence>MPFSKQLMTLPFGNEEEYESGKRFFRVLEFALTGFNENLTVGGTQSVNNYSKRRKSSALEAVWVSFNLCLFPSLSLPKWVLEFHTIFTTLLLFCKICKIFTTCRLLLIKNLGHRFLILYLTTRLGEKGFFIFIGF</sequence>
<protein>
    <submittedName>
        <fullName evidence="1">Uncharacterized protein</fullName>
    </submittedName>
</protein>
<organism evidence="1 2">
    <name type="scientific">Cichorium intybus</name>
    <name type="common">Chicory</name>
    <dbReference type="NCBI Taxonomy" id="13427"/>
    <lineage>
        <taxon>Eukaryota</taxon>
        <taxon>Viridiplantae</taxon>
        <taxon>Streptophyta</taxon>
        <taxon>Embryophyta</taxon>
        <taxon>Tracheophyta</taxon>
        <taxon>Spermatophyta</taxon>
        <taxon>Magnoliopsida</taxon>
        <taxon>eudicotyledons</taxon>
        <taxon>Gunneridae</taxon>
        <taxon>Pentapetalae</taxon>
        <taxon>asterids</taxon>
        <taxon>campanulids</taxon>
        <taxon>Asterales</taxon>
        <taxon>Asteraceae</taxon>
        <taxon>Cichorioideae</taxon>
        <taxon>Cichorieae</taxon>
        <taxon>Cichoriinae</taxon>
        <taxon>Cichorium</taxon>
    </lineage>
</organism>